<dbReference type="RefSeq" id="WP_048676107.1">
    <property type="nucleotide sequence ID" value="NZ_CBTJ020000101.1"/>
</dbReference>
<comment type="subcellular location">
    <subcellularLocation>
        <location evidence="8">Cytoplasm</location>
    </subcellularLocation>
</comment>
<dbReference type="GO" id="GO:0005737">
    <property type="term" value="C:cytoplasm"/>
    <property type="evidence" value="ECO:0007669"/>
    <property type="project" value="UniProtKB-SubCell"/>
</dbReference>
<evidence type="ECO:0000256" key="7">
    <source>
        <dbReference type="ARBA" id="ARBA00048478"/>
    </source>
</evidence>
<dbReference type="GO" id="GO:0036431">
    <property type="term" value="F:dCMP kinase activity"/>
    <property type="evidence" value="ECO:0007669"/>
    <property type="project" value="InterPro"/>
</dbReference>
<keyword evidence="3 8" id="KW-0547">Nucleotide-binding</keyword>
<sequence length="238" mass="25384">MVAGVSDALAPVITVDGPSGVGKGTLCQALATRLGWPLLDSGALYRLTALAALRQGLSLKDESGLVAVAAQLDAAFVSGPDGTIRILLNGLDTGPELRAETCAAAASQVAIWPAVRAALLQRQRNFRRFPGLIADGRDMGTVVFPDAQLKLFLTASGEERAQRRYNQLREKGMDVNLKNLVEEINVRDTRDATRTVAPLEPAADARVVDTTLLSMVDVFNWAFAFVVELFPGAVNPSQ</sequence>
<comment type="similarity">
    <text evidence="1 8">Belongs to the cytidylate kinase family. Type 1 subfamily.</text>
</comment>
<comment type="catalytic activity">
    <reaction evidence="6 8">
        <text>dCMP + ATP = dCDP + ADP</text>
        <dbReference type="Rhea" id="RHEA:25094"/>
        <dbReference type="ChEBI" id="CHEBI:30616"/>
        <dbReference type="ChEBI" id="CHEBI:57566"/>
        <dbReference type="ChEBI" id="CHEBI:58593"/>
        <dbReference type="ChEBI" id="CHEBI:456216"/>
        <dbReference type="EC" id="2.7.4.25"/>
    </reaction>
</comment>
<organism evidence="10 11">
    <name type="scientific">Candidatus Competibacter denitrificans Run_A_D11</name>
    <dbReference type="NCBI Taxonomy" id="1400863"/>
    <lineage>
        <taxon>Bacteria</taxon>
        <taxon>Pseudomonadati</taxon>
        <taxon>Pseudomonadota</taxon>
        <taxon>Gammaproteobacteria</taxon>
        <taxon>Candidatus Competibacteraceae</taxon>
        <taxon>Candidatus Competibacter</taxon>
    </lineage>
</organism>
<keyword evidence="5 8" id="KW-0067">ATP-binding</keyword>
<evidence type="ECO:0000256" key="4">
    <source>
        <dbReference type="ARBA" id="ARBA00022777"/>
    </source>
</evidence>
<dbReference type="Proteomes" id="UP000035760">
    <property type="component" value="Unassembled WGS sequence"/>
</dbReference>
<comment type="caution">
    <text evidence="10">The sequence shown here is derived from an EMBL/GenBank/DDBJ whole genome shotgun (WGS) entry which is preliminary data.</text>
</comment>
<dbReference type="GO" id="GO:0006220">
    <property type="term" value="P:pyrimidine nucleotide metabolic process"/>
    <property type="evidence" value="ECO:0007669"/>
    <property type="project" value="UniProtKB-UniRule"/>
</dbReference>
<evidence type="ECO:0000313" key="10">
    <source>
        <dbReference type="EMBL" id="CDI04215.1"/>
    </source>
</evidence>
<dbReference type="Gene3D" id="3.40.50.300">
    <property type="entry name" value="P-loop containing nucleotide triphosphate hydrolases"/>
    <property type="match status" value="1"/>
</dbReference>
<evidence type="ECO:0000256" key="5">
    <source>
        <dbReference type="ARBA" id="ARBA00022840"/>
    </source>
</evidence>
<dbReference type="STRING" id="1400863.BN873_890121"/>
<evidence type="ECO:0000256" key="8">
    <source>
        <dbReference type="HAMAP-Rule" id="MF_00238"/>
    </source>
</evidence>
<proteinExistence type="inferred from homology"/>
<reference evidence="10" key="2">
    <citation type="submission" date="2014-03" db="EMBL/GenBank/DDBJ databases">
        <title>Candidatus Competibacter-lineage genomes retrieved from metagenomes reveal functional metabolic diversity.</title>
        <authorList>
            <person name="McIlroy S.J."/>
            <person name="Albertsen M."/>
            <person name="Andresen E.K."/>
            <person name="Saunders A.M."/>
            <person name="Kristiansen R."/>
            <person name="Stokholm-Bjerregaard M."/>
            <person name="Nielsen K.L."/>
            <person name="Nielsen P.H."/>
        </authorList>
    </citation>
    <scope>NUCLEOTIDE SEQUENCE</scope>
    <source>
        <strain evidence="10">Run_A_D11</strain>
    </source>
</reference>
<dbReference type="NCBIfam" id="TIGR00017">
    <property type="entry name" value="cmk"/>
    <property type="match status" value="1"/>
</dbReference>
<dbReference type="HAMAP" id="MF_00238">
    <property type="entry name" value="Cytidyl_kinase_type1"/>
    <property type="match status" value="1"/>
</dbReference>
<gene>
    <name evidence="8 10" type="primary">cmk</name>
    <name evidence="10" type="ORF">BN873_890121</name>
</gene>
<dbReference type="InterPro" id="IPR003136">
    <property type="entry name" value="Cytidylate_kin"/>
</dbReference>
<dbReference type="AlphaFoldDB" id="W6MCP7"/>
<keyword evidence="11" id="KW-1185">Reference proteome</keyword>
<protein>
    <recommendedName>
        <fullName evidence="8">Cytidylate kinase</fullName>
        <shortName evidence="8">CK</shortName>
        <ecNumber evidence="8">2.7.4.25</ecNumber>
    </recommendedName>
    <alternativeName>
        <fullName evidence="8">Cytidine monophosphate kinase</fullName>
        <shortName evidence="8">CMP kinase</shortName>
    </alternativeName>
</protein>
<evidence type="ECO:0000256" key="2">
    <source>
        <dbReference type="ARBA" id="ARBA00022679"/>
    </source>
</evidence>
<evidence type="ECO:0000256" key="1">
    <source>
        <dbReference type="ARBA" id="ARBA00009427"/>
    </source>
</evidence>
<evidence type="ECO:0000313" key="11">
    <source>
        <dbReference type="Proteomes" id="UP000035760"/>
    </source>
</evidence>
<dbReference type="OrthoDB" id="9807434at2"/>
<dbReference type="InterPro" id="IPR027417">
    <property type="entry name" value="P-loop_NTPase"/>
</dbReference>
<dbReference type="Pfam" id="PF02224">
    <property type="entry name" value="Cytidylate_kin"/>
    <property type="match status" value="1"/>
</dbReference>
<dbReference type="GO" id="GO:0005524">
    <property type="term" value="F:ATP binding"/>
    <property type="evidence" value="ECO:0007669"/>
    <property type="project" value="UniProtKB-UniRule"/>
</dbReference>
<dbReference type="GO" id="GO:0036430">
    <property type="term" value="F:CMP kinase activity"/>
    <property type="evidence" value="ECO:0007669"/>
    <property type="project" value="RHEA"/>
</dbReference>
<evidence type="ECO:0000256" key="6">
    <source>
        <dbReference type="ARBA" id="ARBA00047615"/>
    </source>
</evidence>
<dbReference type="EC" id="2.7.4.25" evidence="8"/>
<keyword evidence="8" id="KW-0963">Cytoplasm</keyword>
<evidence type="ECO:0000259" key="9">
    <source>
        <dbReference type="Pfam" id="PF02224"/>
    </source>
</evidence>
<comment type="catalytic activity">
    <reaction evidence="7 8">
        <text>CMP + ATP = CDP + ADP</text>
        <dbReference type="Rhea" id="RHEA:11600"/>
        <dbReference type="ChEBI" id="CHEBI:30616"/>
        <dbReference type="ChEBI" id="CHEBI:58069"/>
        <dbReference type="ChEBI" id="CHEBI:60377"/>
        <dbReference type="ChEBI" id="CHEBI:456216"/>
        <dbReference type="EC" id="2.7.4.25"/>
    </reaction>
</comment>
<name>W6MCP7_9GAMM</name>
<keyword evidence="2 8" id="KW-0808">Transferase</keyword>
<dbReference type="InterPro" id="IPR011994">
    <property type="entry name" value="Cytidylate_kinase_dom"/>
</dbReference>
<dbReference type="SUPFAM" id="SSF52540">
    <property type="entry name" value="P-loop containing nucleoside triphosphate hydrolases"/>
    <property type="match status" value="1"/>
</dbReference>
<dbReference type="EMBL" id="CBTJ020000101">
    <property type="protein sequence ID" value="CDI04215.1"/>
    <property type="molecule type" value="Genomic_DNA"/>
</dbReference>
<evidence type="ECO:0000256" key="3">
    <source>
        <dbReference type="ARBA" id="ARBA00022741"/>
    </source>
</evidence>
<keyword evidence="4 8" id="KW-0418">Kinase</keyword>
<feature type="binding site" evidence="8">
    <location>
        <begin position="17"/>
        <end position="25"/>
    </location>
    <ligand>
        <name>ATP</name>
        <dbReference type="ChEBI" id="CHEBI:30616"/>
    </ligand>
</feature>
<feature type="domain" description="Cytidylate kinase" evidence="9">
    <location>
        <begin position="13"/>
        <end position="221"/>
    </location>
</feature>
<dbReference type="CDD" id="cd02020">
    <property type="entry name" value="CMPK"/>
    <property type="match status" value="1"/>
</dbReference>
<accession>W6MCP7</accession>
<reference evidence="10" key="1">
    <citation type="submission" date="2013-07" db="EMBL/GenBank/DDBJ databases">
        <authorList>
            <person name="McIlroy S."/>
        </authorList>
    </citation>
    <scope>NUCLEOTIDE SEQUENCE [LARGE SCALE GENOMIC DNA]</scope>
    <source>
        <strain evidence="10">Run_A_D11</strain>
    </source>
</reference>